<dbReference type="InParanoid" id="K1QSK2"/>
<dbReference type="HOGENOM" id="CLU_1166820_0_0_1"/>
<accession>K1QSK2</accession>
<dbReference type="InterPro" id="IPR000421">
    <property type="entry name" value="FA58C"/>
</dbReference>
<gene>
    <name evidence="1" type="ORF">CGI_10018170</name>
</gene>
<organism evidence="1">
    <name type="scientific">Magallana gigas</name>
    <name type="common">Pacific oyster</name>
    <name type="synonym">Crassostrea gigas</name>
    <dbReference type="NCBI Taxonomy" id="29159"/>
    <lineage>
        <taxon>Eukaryota</taxon>
        <taxon>Metazoa</taxon>
        <taxon>Spiralia</taxon>
        <taxon>Lophotrochozoa</taxon>
        <taxon>Mollusca</taxon>
        <taxon>Bivalvia</taxon>
        <taxon>Autobranchia</taxon>
        <taxon>Pteriomorphia</taxon>
        <taxon>Ostreida</taxon>
        <taxon>Ostreoidea</taxon>
        <taxon>Ostreidae</taxon>
        <taxon>Magallana</taxon>
    </lineage>
</organism>
<protein>
    <submittedName>
        <fullName evidence="1">Uncharacterized protein</fullName>
    </submittedName>
</protein>
<proteinExistence type="predicted"/>
<dbReference type="Gene3D" id="2.60.120.260">
    <property type="entry name" value="Galactose-binding domain-like"/>
    <property type="match status" value="1"/>
</dbReference>
<dbReference type="EMBL" id="JH823242">
    <property type="protein sequence ID" value="EKC36583.1"/>
    <property type="molecule type" value="Genomic_DNA"/>
</dbReference>
<dbReference type="SUPFAM" id="SSF49785">
    <property type="entry name" value="Galactose-binding domain-like"/>
    <property type="match status" value="1"/>
</dbReference>
<sequence length="238" mass="27164">MSYTICNVNPCTLGSKSIIKEKRNAALLRPSTASSVYRERFHDVAFEVSIDRASFEQRGFFRGPGVTGRMEEVLLDYPAIGQYFRMRITQGVDEKRNAALFRPCSASSVFNNFHHYWGTTFATDGVYLIFETTQVYASGYENAPWLTVILEGPLVISFVRVFNRLDRDGQRFHDVAFEVSNDGVSFKQRGFFKGPGMTEQVMEILFDYPTIGQYVRLQITQGSSNILNLVEIEIYTTY</sequence>
<dbReference type="AlphaFoldDB" id="K1QSK2"/>
<dbReference type="InterPro" id="IPR008979">
    <property type="entry name" value="Galactose-bd-like_sf"/>
</dbReference>
<reference evidence="1" key="1">
    <citation type="journal article" date="2012" name="Nature">
        <title>The oyster genome reveals stress adaptation and complexity of shell formation.</title>
        <authorList>
            <person name="Zhang G."/>
            <person name="Fang X."/>
            <person name="Guo X."/>
            <person name="Li L."/>
            <person name="Luo R."/>
            <person name="Xu F."/>
            <person name="Yang P."/>
            <person name="Zhang L."/>
            <person name="Wang X."/>
            <person name="Qi H."/>
            <person name="Xiong Z."/>
            <person name="Que H."/>
            <person name="Xie Y."/>
            <person name="Holland P.W."/>
            <person name="Paps J."/>
            <person name="Zhu Y."/>
            <person name="Wu F."/>
            <person name="Chen Y."/>
            <person name="Wang J."/>
            <person name="Peng C."/>
            <person name="Meng J."/>
            <person name="Yang L."/>
            <person name="Liu J."/>
            <person name="Wen B."/>
            <person name="Zhang N."/>
            <person name="Huang Z."/>
            <person name="Zhu Q."/>
            <person name="Feng Y."/>
            <person name="Mount A."/>
            <person name="Hedgecock D."/>
            <person name="Xu Z."/>
            <person name="Liu Y."/>
            <person name="Domazet-Loso T."/>
            <person name="Du Y."/>
            <person name="Sun X."/>
            <person name="Zhang S."/>
            <person name="Liu B."/>
            <person name="Cheng P."/>
            <person name="Jiang X."/>
            <person name="Li J."/>
            <person name="Fan D."/>
            <person name="Wang W."/>
            <person name="Fu W."/>
            <person name="Wang T."/>
            <person name="Wang B."/>
            <person name="Zhang J."/>
            <person name="Peng Z."/>
            <person name="Li Y."/>
            <person name="Li N."/>
            <person name="Wang J."/>
            <person name="Chen M."/>
            <person name="He Y."/>
            <person name="Tan F."/>
            <person name="Song X."/>
            <person name="Zheng Q."/>
            <person name="Huang R."/>
            <person name="Yang H."/>
            <person name="Du X."/>
            <person name="Chen L."/>
            <person name="Yang M."/>
            <person name="Gaffney P.M."/>
            <person name="Wang S."/>
            <person name="Luo L."/>
            <person name="She Z."/>
            <person name="Ming Y."/>
            <person name="Huang W."/>
            <person name="Zhang S."/>
            <person name="Huang B."/>
            <person name="Zhang Y."/>
            <person name="Qu T."/>
            <person name="Ni P."/>
            <person name="Miao G."/>
            <person name="Wang J."/>
            <person name="Wang Q."/>
            <person name="Steinberg C.E."/>
            <person name="Wang H."/>
            <person name="Li N."/>
            <person name="Qian L."/>
            <person name="Zhang G."/>
            <person name="Li Y."/>
            <person name="Yang H."/>
            <person name="Liu X."/>
            <person name="Wang J."/>
            <person name="Yin Y."/>
            <person name="Wang J."/>
        </authorList>
    </citation>
    <scope>NUCLEOTIDE SEQUENCE [LARGE SCALE GENOMIC DNA]</scope>
    <source>
        <strain evidence="1">05x7-T-G4-1.051#20</strain>
    </source>
</reference>
<evidence type="ECO:0000313" key="1">
    <source>
        <dbReference type="EMBL" id="EKC36583.1"/>
    </source>
</evidence>
<dbReference type="Pfam" id="PF00754">
    <property type="entry name" value="F5_F8_type_C"/>
    <property type="match status" value="1"/>
</dbReference>
<name>K1QSK2_MAGGI</name>